<name>A0ABW0W8F3_STRNO</name>
<dbReference type="EMBL" id="JBHSOE010000003">
    <property type="protein sequence ID" value="MFC5654465.1"/>
    <property type="molecule type" value="Genomic_DNA"/>
</dbReference>
<sequence>MIKHSRIARRVIRERSAATRLVNALRRGRARSIATHAIAAGVPAETAKGVASALRTVAKRLDVKPVRTVNNRRNGRHPGKVRHHYTPAQVAVLRAHYKPRKAEYVDAVARMALAA</sequence>
<proteinExistence type="predicted"/>
<dbReference type="Proteomes" id="UP001596065">
    <property type="component" value="Unassembled WGS sequence"/>
</dbReference>
<evidence type="ECO:0000313" key="1">
    <source>
        <dbReference type="EMBL" id="MFC5654465.1"/>
    </source>
</evidence>
<accession>A0ABW0W8F3</accession>
<organism evidence="1 2">
    <name type="scientific">Streptomyces nogalater</name>
    <dbReference type="NCBI Taxonomy" id="38314"/>
    <lineage>
        <taxon>Bacteria</taxon>
        <taxon>Bacillati</taxon>
        <taxon>Actinomycetota</taxon>
        <taxon>Actinomycetes</taxon>
        <taxon>Kitasatosporales</taxon>
        <taxon>Streptomycetaceae</taxon>
        <taxon>Streptomyces</taxon>
    </lineage>
</organism>
<evidence type="ECO:0000313" key="2">
    <source>
        <dbReference type="Proteomes" id="UP001596065"/>
    </source>
</evidence>
<protein>
    <submittedName>
        <fullName evidence="1">Uncharacterized protein</fullName>
    </submittedName>
</protein>
<reference evidence="2" key="1">
    <citation type="journal article" date="2019" name="Int. J. Syst. Evol. Microbiol.">
        <title>The Global Catalogue of Microorganisms (GCM) 10K type strain sequencing project: providing services to taxonomists for standard genome sequencing and annotation.</title>
        <authorList>
            <consortium name="The Broad Institute Genomics Platform"/>
            <consortium name="The Broad Institute Genome Sequencing Center for Infectious Disease"/>
            <person name="Wu L."/>
            <person name="Ma J."/>
        </authorList>
    </citation>
    <scope>NUCLEOTIDE SEQUENCE [LARGE SCALE GENOMIC DNA]</scope>
    <source>
        <strain evidence="2">KCTC 5701</strain>
    </source>
</reference>
<gene>
    <name evidence="1" type="ORF">ACFP3J_03025</name>
</gene>
<comment type="caution">
    <text evidence="1">The sequence shown here is derived from an EMBL/GenBank/DDBJ whole genome shotgun (WGS) entry which is preliminary data.</text>
</comment>
<dbReference type="RefSeq" id="WP_344347234.1">
    <property type="nucleotide sequence ID" value="NZ_BAAASM010000009.1"/>
</dbReference>
<keyword evidence="2" id="KW-1185">Reference proteome</keyword>